<keyword evidence="2" id="KW-1185">Reference proteome</keyword>
<accession>A0A8J6C6Z1</accession>
<name>A0A8J6C6Z1_DIALT</name>
<sequence length="119" mass="13503">MVDEVHAQEAKPERLSEAAACNWRRKRTRSAAALLRPVLWALGNKRKRTEPPAHADGELTIDEQTASIPCQYLQAHLFLKRRVYLQSQDPRALLCCKALESELRRRMGTAMAALHSNGR</sequence>
<dbReference type="Proteomes" id="UP000751190">
    <property type="component" value="Unassembled WGS sequence"/>
</dbReference>
<protein>
    <submittedName>
        <fullName evidence="1">Uncharacterized protein</fullName>
    </submittedName>
</protein>
<proteinExistence type="predicted"/>
<evidence type="ECO:0000313" key="2">
    <source>
        <dbReference type="Proteomes" id="UP000751190"/>
    </source>
</evidence>
<dbReference type="AlphaFoldDB" id="A0A8J6C6Z1"/>
<dbReference type="EMBL" id="JAGTXO010000032">
    <property type="protein sequence ID" value="KAG8460536.1"/>
    <property type="molecule type" value="Genomic_DNA"/>
</dbReference>
<reference evidence="1" key="1">
    <citation type="submission" date="2021-05" db="EMBL/GenBank/DDBJ databases">
        <title>The genome of the haptophyte Pavlova lutheri (Diacronema luteri, Pavlovales) - a model for lipid biosynthesis in eukaryotic algae.</title>
        <authorList>
            <person name="Hulatt C.J."/>
            <person name="Posewitz M.C."/>
        </authorList>
    </citation>
    <scope>NUCLEOTIDE SEQUENCE</scope>
    <source>
        <strain evidence="1">NIVA-4/92</strain>
    </source>
</reference>
<organism evidence="1 2">
    <name type="scientific">Diacronema lutheri</name>
    <name type="common">Unicellular marine alga</name>
    <name type="synonym">Monochrysis lutheri</name>
    <dbReference type="NCBI Taxonomy" id="2081491"/>
    <lineage>
        <taxon>Eukaryota</taxon>
        <taxon>Haptista</taxon>
        <taxon>Haptophyta</taxon>
        <taxon>Pavlovophyceae</taxon>
        <taxon>Pavlovales</taxon>
        <taxon>Pavlovaceae</taxon>
        <taxon>Diacronema</taxon>
    </lineage>
</organism>
<evidence type="ECO:0000313" key="1">
    <source>
        <dbReference type="EMBL" id="KAG8460536.1"/>
    </source>
</evidence>
<dbReference type="OrthoDB" id="10602119at2759"/>
<comment type="caution">
    <text evidence="1">The sequence shown here is derived from an EMBL/GenBank/DDBJ whole genome shotgun (WGS) entry which is preliminary data.</text>
</comment>
<gene>
    <name evidence="1" type="ORF">KFE25_013186</name>
</gene>